<feature type="transmembrane region" description="Helical" evidence="1">
    <location>
        <begin position="6"/>
        <end position="25"/>
    </location>
</feature>
<dbReference type="InterPro" id="IPR006976">
    <property type="entry name" value="VanZ-like"/>
</dbReference>
<dbReference type="RefSeq" id="WP_256132269.1">
    <property type="nucleotide sequence ID" value="NZ_JANFXK010000010.1"/>
</dbReference>
<reference evidence="3 4" key="1">
    <citation type="submission" date="2022-06" db="EMBL/GenBank/DDBJ databases">
        <title>Isolation of gut microbiota from human fecal samples.</title>
        <authorList>
            <person name="Pamer E.G."/>
            <person name="Barat B."/>
            <person name="Waligurski E."/>
            <person name="Medina S."/>
            <person name="Paddock L."/>
            <person name="Mostad J."/>
        </authorList>
    </citation>
    <scope>NUCLEOTIDE SEQUENCE [LARGE SCALE GENOMIC DNA]</scope>
    <source>
        <strain evidence="3 4">SL.3.17</strain>
    </source>
</reference>
<dbReference type="PANTHER" id="PTHR36834">
    <property type="entry name" value="MEMBRANE PROTEIN-RELATED"/>
    <property type="match status" value="1"/>
</dbReference>
<feature type="transmembrane region" description="Helical" evidence="1">
    <location>
        <begin position="37"/>
        <end position="61"/>
    </location>
</feature>
<feature type="transmembrane region" description="Helical" evidence="1">
    <location>
        <begin position="177"/>
        <end position="200"/>
    </location>
</feature>
<organism evidence="3 4">
    <name type="scientific">Anaerovorax odorimutans</name>
    <dbReference type="NCBI Taxonomy" id="109327"/>
    <lineage>
        <taxon>Bacteria</taxon>
        <taxon>Bacillati</taxon>
        <taxon>Bacillota</taxon>
        <taxon>Clostridia</taxon>
        <taxon>Peptostreptococcales</taxon>
        <taxon>Anaerovoracaceae</taxon>
        <taxon>Anaerovorax</taxon>
    </lineage>
</organism>
<gene>
    <name evidence="3" type="ORF">NE619_10095</name>
</gene>
<sequence>MYTIVGLLIDGILIAVLVVPIIWIWQRMFYKELGAKHRWLAALFGCYIAEIFAVTGIPSVWRLNADLSVNLVPFDALHTSPIQYCLNIILFIPMGILAPLIWHKFGCLRMILLLGGGLSCFIEFMQMFNFRATDVDDLIANTAGAVIGFVIAKLIAGKRIKREQSGLCRQGREVLALCALIFLINFTIQPLLSEWVWSFIV</sequence>
<keyword evidence="1" id="KW-0472">Membrane</keyword>
<evidence type="ECO:0000256" key="1">
    <source>
        <dbReference type="SAM" id="Phobius"/>
    </source>
</evidence>
<protein>
    <submittedName>
        <fullName evidence="3">VanZ family protein</fullName>
    </submittedName>
</protein>
<dbReference type="Proteomes" id="UP001524502">
    <property type="component" value="Unassembled WGS sequence"/>
</dbReference>
<comment type="caution">
    <text evidence="3">The sequence shown here is derived from an EMBL/GenBank/DDBJ whole genome shotgun (WGS) entry which is preliminary data.</text>
</comment>
<name>A0ABT1RQB1_9FIRM</name>
<feature type="transmembrane region" description="Helical" evidence="1">
    <location>
        <begin position="111"/>
        <end position="132"/>
    </location>
</feature>
<dbReference type="Pfam" id="PF04892">
    <property type="entry name" value="VanZ"/>
    <property type="match status" value="1"/>
</dbReference>
<feature type="transmembrane region" description="Helical" evidence="1">
    <location>
        <begin position="81"/>
        <end position="102"/>
    </location>
</feature>
<feature type="transmembrane region" description="Helical" evidence="1">
    <location>
        <begin position="138"/>
        <end position="156"/>
    </location>
</feature>
<evidence type="ECO:0000313" key="4">
    <source>
        <dbReference type="Proteomes" id="UP001524502"/>
    </source>
</evidence>
<evidence type="ECO:0000313" key="3">
    <source>
        <dbReference type="EMBL" id="MCQ4637076.1"/>
    </source>
</evidence>
<dbReference type="InterPro" id="IPR053150">
    <property type="entry name" value="Teicoplanin_resist-assoc"/>
</dbReference>
<keyword evidence="1" id="KW-0812">Transmembrane</keyword>
<dbReference type="EMBL" id="JANFXK010000010">
    <property type="protein sequence ID" value="MCQ4637076.1"/>
    <property type="molecule type" value="Genomic_DNA"/>
</dbReference>
<proteinExistence type="predicted"/>
<accession>A0ABT1RQB1</accession>
<keyword evidence="1" id="KW-1133">Transmembrane helix</keyword>
<dbReference type="PANTHER" id="PTHR36834:SF1">
    <property type="entry name" value="INTEGRAL MEMBRANE PROTEIN"/>
    <property type="match status" value="1"/>
</dbReference>
<evidence type="ECO:0000259" key="2">
    <source>
        <dbReference type="Pfam" id="PF04892"/>
    </source>
</evidence>
<keyword evidence="4" id="KW-1185">Reference proteome</keyword>
<feature type="domain" description="VanZ-like" evidence="2">
    <location>
        <begin position="45"/>
        <end position="155"/>
    </location>
</feature>